<dbReference type="PANTHER" id="PTHR13620:SF115">
    <property type="entry name" value="3'-5' EXONUCLEASE DOMAIN-CONTAINING PROTEIN"/>
    <property type="match status" value="1"/>
</dbReference>
<dbReference type="AlphaFoldDB" id="W9R498"/>
<reference evidence="4" key="2">
    <citation type="submission" date="2013-06" db="EMBL/GenBank/DDBJ databases">
        <title>Draft Genome Sequence of a Mulberry Tree, Morus notabilis C.K. Schn.</title>
        <authorList>
            <person name="He N."/>
            <person name="Zhao S."/>
        </authorList>
    </citation>
    <scope>NUCLEOTIDE SEQUENCE</scope>
</reference>
<keyword evidence="2" id="KW-0378">Hydrolase</keyword>
<dbReference type="GO" id="GO:0005737">
    <property type="term" value="C:cytoplasm"/>
    <property type="evidence" value="ECO:0007669"/>
    <property type="project" value="TreeGrafter"/>
</dbReference>
<dbReference type="PANTHER" id="PTHR13620">
    <property type="entry name" value="3-5 EXONUCLEASE"/>
    <property type="match status" value="1"/>
</dbReference>
<keyword evidence="6" id="KW-1185">Reference proteome</keyword>
<dbReference type="Proteomes" id="UP000030645">
    <property type="component" value="Unassembled WGS sequence"/>
</dbReference>
<evidence type="ECO:0000313" key="5">
    <source>
        <dbReference type="EMBL" id="EXC75662.1"/>
    </source>
</evidence>
<reference evidence="6" key="1">
    <citation type="submission" date="2013-01" db="EMBL/GenBank/DDBJ databases">
        <title>Draft Genome Sequence of a Mulberry Tree, Morus notabilis C.K. Schneid.</title>
        <authorList>
            <person name="He N."/>
            <person name="Zhao S."/>
        </authorList>
    </citation>
    <scope>NUCLEOTIDE SEQUENCE</scope>
</reference>
<evidence type="ECO:0000259" key="3">
    <source>
        <dbReference type="Pfam" id="PF01612"/>
    </source>
</evidence>
<accession>W9R498</accession>
<dbReference type="InterPro" id="IPR012337">
    <property type="entry name" value="RNaseH-like_sf"/>
</dbReference>
<dbReference type="EMBL" id="KE646764">
    <property type="protein sequence ID" value="EXC75662.1"/>
    <property type="molecule type" value="Genomic_DNA"/>
</dbReference>
<dbReference type="SUPFAM" id="SSF53098">
    <property type="entry name" value="Ribonuclease H-like"/>
    <property type="match status" value="1"/>
</dbReference>
<sequence>MVVDVYLVPFSGETIESTVTNDASIIEYWILKNVKIFQERHNIIGLNCKWEPHPMNIISSSKGHNISTMQFCVDTKCLILQLSHMNYNDIPQSLKSFLNDSNNTFVGIEVEELVSTLKNEYGVCCNETVFDLRALAKRRFPLSFGGRPGLKTLAYELVKLPVSKPNKRFLRDFKTLNKKLDKDQAKSASIDAYASYRIGQKLLMKI</sequence>
<evidence type="ECO:0000313" key="4">
    <source>
        <dbReference type="EMBL" id="EXB55972.1"/>
    </source>
</evidence>
<keyword evidence="4" id="KW-0269">Exonuclease</keyword>
<dbReference type="GO" id="GO:0005634">
    <property type="term" value="C:nucleus"/>
    <property type="evidence" value="ECO:0007669"/>
    <property type="project" value="TreeGrafter"/>
</dbReference>
<dbReference type="eggNOG" id="KOG4373">
    <property type="taxonomic scope" value="Eukaryota"/>
</dbReference>
<organism evidence="4 6">
    <name type="scientific">Morus notabilis</name>
    <dbReference type="NCBI Taxonomy" id="981085"/>
    <lineage>
        <taxon>Eukaryota</taxon>
        <taxon>Viridiplantae</taxon>
        <taxon>Streptophyta</taxon>
        <taxon>Embryophyta</taxon>
        <taxon>Tracheophyta</taxon>
        <taxon>Spermatophyta</taxon>
        <taxon>Magnoliopsida</taxon>
        <taxon>eudicotyledons</taxon>
        <taxon>Gunneridae</taxon>
        <taxon>Pentapetalae</taxon>
        <taxon>rosids</taxon>
        <taxon>fabids</taxon>
        <taxon>Rosales</taxon>
        <taxon>Moraceae</taxon>
        <taxon>Moreae</taxon>
        <taxon>Morus</taxon>
    </lineage>
</organism>
<dbReference type="GO" id="GO:0006139">
    <property type="term" value="P:nucleobase-containing compound metabolic process"/>
    <property type="evidence" value="ECO:0007669"/>
    <property type="project" value="InterPro"/>
</dbReference>
<gene>
    <name evidence="5" type="ORF">L484_000357</name>
    <name evidence="4" type="ORF">L484_018758</name>
</gene>
<dbReference type="Pfam" id="PF01612">
    <property type="entry name" value="DNA_pol_A_exo1"/>
    <property type="match status" value="1"/>
</dbReference>
<name>W9R498_9ROSA</name>
<dbReference type="InterPro" id="IPR036397">
    <property type="entry name" value="RNaseH_sf"/>
</dbReference>
<protein>
    <submittedName>
        <fullName evidence="4">Werner Syndrome-like exonuclease</fullName>
    </submittedName>
</protein>
<dbReference type="STRING" id="981085.W9R498"/>
<dbReference type="KEGG" id="mnt:21401722"/>
<dbReference type="KEGG" id="mnt:21383996"/>
<dbReference type="InterPro" id="IPR051132">
    <property type="entry name" value="3-5_Exonuclease_domain"/>
</dbReference>
<dbReference type="GO" id="GO:0008408">
    <property type="term" value="F:3'-5' exonuclease activity"/>
    <property type="evidence" value="ECO:0007669"/>
    <property type="project" value="InterPro"/>
</dbReference>
<evidence type="ECO:0000256" key="1">
    <source>
        <dbReference type="ARBA" id="ARBA00022722"/>
    </source>
</evidence>
<dbReference type="GO" id="GO:0003676">
    <property type="term" value="F:nucleic acid binding"/>
    <property type="evidence" value="ECO:0007669"/>
    <property type="project" value="InterPro"/>
</dbReference>
<dbReference type="InterPro" id="IPR002562">
    <property type="entry name" value="3'-5'_exonuclease_dom"/>
</dbReference>
<proteinExistence type="predicted"/>
<dbReference type="OrthoDB" id="446462at2759"/>
<evidence type="ECO:0000256" key="2">
    <source>
        <dbReference type="ARBA" id="ARBA00022801"/>
    </source>
</evidence>
<feature type="domain" description="3'-5' exonuclease" evidence="3">
    <location>
        <begin position="63"/>
        <end position="205"/>
    </location>
</feature>
<dbReference type="Gene3D" id="3.30.420.10">
    <property type="entry name" value="Ribonuclease H-like superfamily/Ribonuclease H"/>
    <property type="match status" value="1"/>
</dbReference>
<dbReference type="EMBL" id="KE344275">
    <property type="protein sequence ID" value="EXB55972.1"/>
    <property type="molecule type" value="Genomic_DNA"/>
</dbReference>
<keyword evidence="1" id="KW-0540">Nuclease</keyword>
<evidence type="ECO:0000313" key="6">
    <source>
        <dbReference type="Proteomes" id="UP000030645"/>
    </source>
</evidence>
<dbReference type="CDD" id="cd06141">
    <property type="entry name" value="WRN_exo"/>
    <property type="match status" value="1"/>
</dbReference>